<reference evidence="2" key="1">
    <citation type="journal article" date="2019" name="Int. J. Syst. Evol. Microbiol.">
        <title>The Global Catalogue of Microorganisms (GCM) 10K type strain sequencing project: providing services to taxonomists for standard genome sequencing and annotation.</title>
        <authorList>
            <consortium name="The Broad Institute Genomics Platform"/>
            <consortium name="The Broad Institute Genome Sequencing Center for Infectious Disease"/>
            <person name="Wu L."/>
            <person name="Ma J."/>
        </authorList>
    </citation>
    <scope>NUCLEOTIDE SEQUENCE [LARGE SCALE GENOMIC DNA]</scope>
    <source>
        <strain evidence="2">JCM 17106</strain>
    </source>
</reference>
<dbReference type="RefSeq" id="WP_344926726.1">
    <property type="nucleotide sequence ID" value="NZ_BAABCW010000006.1"/>
</dbReference>
<sequence length="160" mass="17313">MVLSSCSKDDDGDDGVAAEGTIVVDGTTVNIASSIIEDYGSFEGFYNYDFILTGASGNEPYILYFELFSPVEEGDEEFKTGTFQYTSDESPTEAIFYFNNVFISKGDEIQNETGRSATSGTITVSGSGSNYKVIVDVTLEDDAVLTANYDGAFIINDESY</sequence>
<evidence type="ECO:0008006" key="3">
    <source>
        <dbReference type="Google" id="ProtNLM"/>
    </source>
</evidence>
<dbReference type="EMBL" id="BAABCW010000006">
    <property type="protein sequence ID" value="GAA3508184.1"/>
    <property type="molecule type" value="Genomic_DNA"/>
</dbReference>
<accession>A0ABP6UKC0</accession>
<keyword evidence="2" id="KW-1185">Reference proteome</keyword>
<organism evidence="1 2">
    <name type="scientific">Aquimarina addita</name>
    <dbReference type="NCBI Taxonomy" id="870485"/>
    <lineage>
        <taxon>Bacteria</taxon>
        <taxon>Pseudomonadati</taxon>
        <taxon>Bacteroidota</taxon>
        <taxon>Flavobacteriia</taxon>
        <taxon>Flavobacteriales</taxon>
        <taxon>Flavobacteriaceae</taxon>
        <taxon>Aquimarina</taxon>
    </lineage>
</organism>
<proteinExistence type="predicted"/>
<name>A0ABP6UKC0_9FLAO</name>
<evidence type="ECO:0000313" key="2">
    <source>
        <dbReference type="Proteomes" id="UP001500459"/>
    </source>
</evidence>
<evidence type="ECO:0000313" key="1">
    <source>
        <dbReference type="EMBL" id="GAA3508184.1"/>
    </source>
</evidence>
<gene>
    <name evidence="1" type="ORF">GCM10022393_18560</name>
</gene>
<protein>
    <recommendedName>
        <fullName evidence="3">Lipocalin-like domain-containing protein</fullName>
    </recommendedName>
</protein>
<comment type="caution">
    <text evidence="1">The sequence shown here is derived from an EMBL/GenBank/DDBJ whole genome shotgun (WGS) entry which is preliminary data.</text>
</comment>
<dbReference type="Proteomes" id="UP001500459">
    <property type="component" value="Unassembled WGS sequence"/>
</dbReference>